<keyword evidence="8 10" id="KW-0472">Membrane</keyword>
<keyword evidence="2 10" id="KW-0444">Lipid biosynthesis</keyword>
<accession>A0A8S4QX58</accession>
<keyword evidence="9 10" id="KW-0275">Fatty acid biosynthesis</keyword>
<evidence type="ECO:0000256" key="2">
    <source>
        <dbReference type="ARBA" id="ARBA00022516"/>
    </source>
</evidence>
<evidence type="ECO:0000313" key="11">
    <source>
        <dbReference type="EMBL" id="CAH2219857.1"/>
    </source>
</evidence>
<dbReference type="EC" id="2.3.1.199" evidence="10"/>
<evidence type="ECO:0000256" key="3">
    <source>
        <dbReference type="ARBA" id="ARBA00022679"/>
    </source>
</evidence>
<dbReference type="GO" id="GO:0034626">
    <property type="term" value="P:fatty acid elongation, polyunsaturated fatty acid"/>
    <property type="evidence" value="ECO:0007669"/>
    <property type="project" value="TreeGrafter"/>
</dbReference>
<protein>
    <recommendedName>
        <fullName evidence="10">Elongation of very long chain fatty acids protein</fullName>
        <ecNumber evidence="10">2.3.1.199</ecNumber>
    </recommendedName>
    <alternativeName>
        <fullName evidence="10">Very-long-chain 3-oxoacyl-CoA synthase</fullName>
    </alternativeName>
</protein>
<keyword evidence="6 10" id="KW-1133">Transmembrane helix</keyword>
<dbReference type="Pfam" id="PF01151">
    <property type="entry name" value="ELO"/>
    <property type="match status" value="1"/>
</dbReference>
<evidence type="ECO:0000256" key="9">
    <source>
        <dbReference type="ARBA" id="ARBA00023160"/>
    </source>
</evidence>
<evidence type="ECO:0000256" key="4">
    <source>
        <dbReference type="ARBA" id="ARBA00022692"/>
    </source>
</evidence>
<gene>
    <name evidence="11" type="primary">jg19870</name>
    <name evidence="11" type="ORF">PAEG_LOCUS6521</name>
</gene>
<dbReference type="Proteomes" id="UP000838756">
    <property type="component" value="Unassembled WGS sequence"/>
</dbReference>
<comment type="subcellular location">
    <subcellularLocation>
        <location evidence="1">Membrane</location>
        <topology evidence="1">Multi-pass membrane protein</topology>
    </subcellularLocation>
</comment>
<dbReference type="GO" id="GO:0034625">
    <property type="term" value="P:fatty acid elongation, monounsaturated fatty acid"/>
    <property type="evidence" value="ECO:0007669"/>
    <property type="project" value="TreeGrafter"/>
</dbReference>
<feature type="transmembrane region" description="Helical" evidence="10">
    <location>
        <begin position="27"/>
        <end position="48"/>
    </location>
</feature>
<evidence type="ECO:0000256" key="8">
    <source>
        <dbReference type="ARBA" id="ARBA00023136"/>
    </source>
</evidence>
<keyword evidence="5 10" id="KW-0276">Fatty acid metabolism</keyword>
<evidence type="ECO:0000256" key="5">
    <source>
        <dbReference type="ARBA" id="ARBA00022832"/>
    </source>
</evidence>
<proteinExistence type="inferred from homology"/>
<dbReference type="GO" id="GO:0009922">
    <property type="term" value="F:fatty acid elongase activity"/>
    <property type="evidence" value="ECO:0007669"/>
    <property type="project" value="UniProtKB-EC"/>
</dbReference>
<organism evidence="11 12">
    <name type="scientific">Pararge aegeria aegeria</name>
    <dbReference type="NCBI Taxonomy" id="348720"/>
    <lineage>
        <taxon>Eukaryota</taxon>
        <taxon>Metazoa</taxon>
        <taxon>Ecdysozoa</taxon>
        <taxon>Arthropoda</taxon>
        <taxon>Hexapoda</taxon>
        <taxon>Insecta</taxon>
        <taxon>Pterygota</taxon>
        <taxon>Neoptera</taxon>
        <taxon>Endopterygota</taxon>
        <taxon>Lepidoptera</taxon>
        <taxon>Glossata</taxon>
        <taxon>Ditrysia</taxon>
        <taxon>Papilionoidea</taxon>
        <taxon>Nymphalidae</taxon>
        <taxon>Satyrinae</taxon>
        <taxon>Satyrini</taxon>
        <taxon>Parargina</taxon>
        <taxon>Pararge</taxon>
    </lineage>
</organism>
<dbReference type="EMBL" id="CAKXAJ010019982">
    <property type="protein sequence ID" value="CAH2219857.1"/>
    <property type="molecule type" value="Genomic_DNA"/>
</dbReference>
<evidence type="ECO:0000313" key="12">
    <source>
        <dbReference type="Proteomes" id="UP000838756"/>
    </source>
</evidence>
<keyword evidence="4 10" id="KW-0812">Transmembrane</keyword>
<comment type="caution">
    <text evidence="10">Lacks conserved residue(s) required for the propagation of feature annotation.</text>
</comment>
<name>A0A8S4QX58_9NEOP</name>
<feature type="transmembrane region" description="Helical" evidence="10">
    <location>
        <begin position="68"/>
        <end position="92"/>
    </location>
</feature>
<dbReference type="PANTHER" id="PTHR11157">
    <property type="entry name" value="FATTY ACID ACYL TRANSFERASE-RELATED"/>
    <property type="match status" value="1"/>
</dbReference>
<reference evidence="11" key="1">
    <citation type="submission" date="2022-03" db="EMBL/GenBank/DDBJ databases">
        <authorList>
            <person name="Lindestad O."/>
        </authorList>
    </citation>
    <scope>NUCLEOTIDE SEQUENCE</scope>
</reference>
<dbReference type="OrthoDB" id="434092at2759"/>
<dbReference type="PANTHER" id="PTHR11157:SF21">
    <property type="entry name" value="ELONGATION OF VERY LONG CHAIN FATTY ACIDS PROTEIN"/>
    <property type="match status" value="1"/>
</dbReference>
<comment type="caution">
    <text evidence="11">The sequence shown here is derived from an EMBL/GenBank/DDBJ whole genome shotgun (WGS) entry which is preliminary data.</text>
</comment>
<evidence type="ECO:0000256" key="1">
    <source>
        <dbReference type="ARBA" id="ARBA00004141"/>
    </source>
</evidence>
<comment type="catalytic activity">
    <reaction evidence="10">
        <text>a very-long-chain acyl-CoA + malonyl-CoA + H(+) = a very-long-chain 3-oxoacyl-CoA + CO2 + CoA</text>
        <dbReference type="Rhea" id="RHEA:32727"/>
        <dbReference type="ChEBI" id="CHEBI:15378"/>
        <dbReference type="ChEBI" id="CHEBI:16526"/>
        <dbReference type="ChEBI" id="CHEBI:57287"/>
        <dbReference type="ChEBI" id="CHEBI:57384"/>
        <dbReference type="ChEBI" id="CHEBI:90725"/>
        <dbReference type="ChEBI" id="CHEBI:90736"/>
        <dbReference type="EC" id="2.3.1.199"/>
    </reaction>
</comment>
<keyword evidence="3 10" id="KW-0808">Transferase</keyword>
<evidence type="ECO:0000256" key="7">
    <source>
        <dbReference type="ARBA" id="ARBA00023098"/>
    </source>
</evidence>
<dbReference type="AlphaFoldDB" id="A0A8S4QX58"/>
<dbReference type="GO" id="GO:0019367">
    <property type="term" value="P:fatty acid elongation, saturated fatty acid"/>
    <property type="evidence" value="ECO:0007669"/>
    <property type="project" value="TreeGrafter"/>
</dbReference>
<evidence type="ECO:0000256" key="6">
    <source>
        <dbReference type="ARBA" id="ARBA00022989"/>
    </source>
</evidence>
<dbReference type="GO" id="GO:0030148">
    <property type="term" value="P:sphingolipid biosynthetic process"/>
    <property type="evidence" value="ECO:0007669"/>
    <property type="project" value="TreeGrafter"/>
</dbReference>
<evidence type="ECO:0000256" key="10">
    <source>
        <dbReference type="RuleBase" id="RU361115"/>
    </source>
</evidence>
<sequence length="153" mass="17742">MVEIIRKAIYFYQLVFDEWADPNTKSWLFVAKPYQGLTILALYLMFVLKWGPNFMKNRKPMNLEKVMIVYNAVQVICCTHVFLVGITIGWGWGQGYRWVCEPVDYSNSEHAKLVRKTVYIYYLLKIADLADTKNNSLGMQGIRSTCRALCPSP</sequence>
<keyword evidence="7 10" id="KW-0443">Lipid metabolism</keyword>
<dbReference type="GO" id="GO:0042761">
    <property type="term" value="P:very long-chain fatty acid biosynthetic process"/>
    <property type="evidence" value="ECO:0007669"/>
    <property type="project" value="TreeGrafter"/>
</dbReference>
<dbReference type="InterPro" id="IPR002076">
    <property type="entry name" value="ELO_fam"/>
</dbReference>
<keyword evidence="12" id="KW-1185">Reference proteome</keyword>
<dbReference type="GO" id="GO:0005789">
    <property type="term" value="C:endoplasmic reticulum membrane"/>
    <property type="evidence" value="ECO:0007669"/>
    <property type="project" value="TreeGrafter"/>
</dbReference>
<comment type="similarity">
    <text evidence="10">Belongs to the ELO family.</text>
</comment>